<organism evidence="2 3">
    <name type="scientific">Grimontia marina</name>
    <dbReference type="NCBI Taxonomy" id="646534"/>
    <lineage>
        <taxon>Bacteria</taxon>
        <taxon>Pseudomonadati</taxon>
        <taxon>Pseudomonadota</taxon>
        <taxon>Gammaproteobacteria</taxon>
        <taxon>Vibrionales</taxon>
        <taxon>Vibrionaceae</taxon>
        <taxon>Grimontia</taxon>
    </lineage>
</organism>
<proteinExistence type="predicted"/>
<name>A0A128F840_9GAMM</name>
<feature type="signal peptide" evidence="1">
    <location>
        <begin position="1"/>
        <end position="23"/>
    </location>
</feature>
<accession>A0A128F840</accession>
<gene>
    <name evidence="2" type="ORF">GMA8713_02436</name>
</gene>
<evidence type="ECO:0008006" key="4">
    <source>
        <dbReference type="Google" id="ProtNLM"/>
    </source>
</evidence>
<dbReference type="RefSeq" id="WP_062709850.1">
    <property type="nucleotide sequence ID" value="NZ_CAWRCI010000020.1"/>
</dbReference>
<evidence type="ECO:0000313" key="3">
    <source>
        <dbReference type="Proteomes" id="UP000073601"/>
    </source>
</evidence>
<keyword evidence="3" id="KW-1185">Reference proteome</keyword>
<dbReference type="Proteomes" id="UP000073601">
    <property type="component" value="Unassembled WGS sequence"/>
</dbReference>
<reference evidence="3" key="1">
    <citation type="submission" date="2016-02" db="EMBL/GenBank/DDBJ databases">
        <authorList>
            <person name="Rodrigo-Torres Lidia"/>
            <person name="Arahal R.David."/>
        </authorList>
    </citation>
    <scope>NUCLEOTIDE SEQUENCE [LARGE SCALE GENOMIC DNA]</scope>
    <source>
        <strain evidence="3">CECT 8713</strain>
    </source>
</reference>
<protein>
    <recommendedName>
        <fullName evidence="4">Lipoprotein</fullName>
    </recommendedName>
</protein>
<evidence type="ECO:0000313" key="2">
    <source>
        <dbReference type="EMBL" id="CZF82983.1"/>
    </source>
</evidence>
<dbReference type="EMBL" id="FIZY01000020">
    <property type="protein sequence ID" value="CZF82983.1"/>
    <property type="molecule type" value="Genomic_DNA"/>
</dbReference>
<sequence>MIIQKRRLSHVLGLLSAAALLSACSQTPSGSVELGNSDDLNPQQEIAKVAGIQPQRFMLHGEVTLGHEVRAITPCGSNTQYWLQLPDLLNKDGQALTMEPYQSVYGEVIGEFVKPAMDGFAADYPATFKVTQLNLMSAEIDGCNQTRNRTVASGNEPFWSVSLEGNTLNYQQLGFEAETFTLTGRDIPPAARIYQANGATLTLRPELCNDTMSDSIYGWRSTFTKGNKTLTGCATLSADDPTLGWVGDYQGITNLGGQSLTTTLVLNPDHTATTRYEQAGEDAVVETGIWQQVSDSKVQVMMTRHQGQYLVSERLFTRSGFTLKAEKEIINGREYSLGPEGLALSLMVGNQQPVISGGVEGSATFNEKVDAAFKAYLGEEGVKQAAGTRYRWLTQDLNGDLQDELIIFTDWCGTGGCTLLVFNNDSNVWRFNSRITLVHLPFQMSQSTSNGWHDLIMPVGGGGAKASSRVLEFNGKRYPGNPSLAPEVLLPDSADPYLFADGIYPQQEGVELK</sequence>
<evidence type="ECO:0000256" key="1">
    <source>
        <dbReference type="SAM" id="SignalP"/>
    </source>
</evidence>
<dbReference type="OrthoDB" id="5348860at2"/>
<feature type="chain" id="PRO_5007282145" description="Lipoprotein" evidence="1">
    <location>
        <begin position="24"/>
        <end position="513"/>
    </location>
</feature>
<dbReference type="PROSITE" id="PS51257">
    <property type="entry name" value="PROKAR_LIPOPROTEIN"/>
    <property type="match status" value="1"/>
</dbReference>
<keyword evidence="1" id="KW-0732">Signal</keyword>
<dbReference type="AlphaFoldDB" id="A0A128F840"/>